<accession>Q2LX52</accession>
<reference evidence="1 2" key="1">
    <citation type="journal article" date="2007" name="Proc. Natl. Acad. Sci. U.S.A.">
        <title>The genome of Syntrophus aciditrophicus: life at the thermodynamic limit of microbial growth.</title>
        <authorList>
            <person name="McInerney M.J."/>
            <person name="Rohlin L."/>
            <person name="Mouttaki H."/>
            <person name="Kim U."/>
            <person name="Krupp R.S."/>
            <person name="Rios-Hernandez L."/>
            <person name="Sieber J."/>
            <person name="Struchtemeyer C.G."/>
            <person name="Bhattacharyya A."/>
            <person name="Campbell J.W."/>
            <person name="Gunsalus R.P."/>
        </authorList>
    </citation>
    <scope>NUCLEOTIDE SEQUENCE [LARGE SCALE GENOMIC DNA]</scope>
    <source>
        <strain evidence="1 2">SB</strain>
    </source>
</reference>
<protein>
    <submittedName>
        <fullName evidence="1">Hypothetical cytosolic protein</fullName>
    </submittedName>
</protein>
<name>Q2LX52_SYNAS</name>
<dbReference type="KEGG" id="sat:SYN_01063"/>
<dbReference type="Proteomes" id="UP000001933">
    <property type="component" value="Chromosome"/>
</dbReference>
<dbReference type="RefSeq" id="WP_011418675.1">
    <property type="nucleotide sequence ID" value="NC_007759.1"/>
</dbReference>
<keyword evidence="2" id="KW-1185">Reference proteome</keyword>
<evidence type="ECO:0000313" key="2">
    <source>
        <dbReference type="Proteomes" id="UP000001933"/>
    </source>
</evidence>
<dbReference type="InParanoid" id="Q2LX52"/>
<organism evidence="1 2">
    <name type="scientific">Syntrophus aciditrophicus (strain SB)</name>
    <dbReference type="NCBI Taxonomy" id="56780"/>
    <lineage>
        <taxon>Bacteria</taxon>
        <taxon>Pseudomonadati</taxon>
        <taxon>Thermodesulfobacteriota</taxon>
        <taxon>Syntrophia</taxon>
        <taxon>Syntrophales</taxon>
        <taxon>Syntrophaceae</taxon>
        <taxon>Syntrophus</taxon>
    </lineage>
</organism>
<evidence type="ECO:0000313" key="1">
    <source>
        <dbReference type="EMBL" id="ABC78657.1"/>
    </source>
</evidence>
<sequence length="169" mass="18604">MKSQQGKTSISRHFRPNLDLHHSPWVGRTAVKLTEPAASTAVRMNSSVLLINGSNGCHDLFQIIGLKDKDFELSIDYRGGCWLDEDYKSTDDSVNVCIADTGAIGEILRKKEDCVYFNSPKAPVGKVGMSWKIVGFYLPPYDMMGKWNEKGGGNSGIKKASGFPEAFIV</sequence>
<dbReference type="EMBL" id="CP000252">
    <property type="protein sequence ID" value="ABC78657.1"/>
    <property type="molecule type" value="Genomic_DNA"/>
</dbReference>
<dbReference type="AlphaFoldDB" id="Q2LX52"/>
<gene>
    <name evidence="1" type="ORF">SYN_01063</name>
</gene>
<proteinExistence type="predicted"/>
<dbReference type="HOGENOM" id="CLU_1577707_0_0_7"/>